<comment type="caution">
    <text evidence="1">The sequence shown here is derived from an EMBL/GenBank/DDBJ whole genome shotgun (WGS) entry which is preliminary data.</text>
</comment>
<organism evidence="1 2">
    <name type="scientific">Belnapia mucosa</name>
    <dbReference type="NCBI Taxonomy" id="2804532"/>
    <lineage>
        <taxon>Bacteria</taxon>
        <taxon>Pseudomonadati</taxon>
        <taxon>Pseudomonadota</taxon>
        <taxon>Alphaproteobacteria</taxon>
        <taxon>Acetobacterales</taxon>
        <taxon>Roseomonadaceae</taxon>
        <taxon>Belnapia</taxon>
    </lineage>
</organism>
<dbReference type="InterPro" id="IPR022037">
    <property type="entry name" value="DUF3606"/>
</dbReference>
<dbReference type="Proteomes" id="UP000606490">
    <property type="component" value="Unassembled WGS sequence"/>
</dbReference>
<dbReference type="EMBL" id="JAEUXJ010000001">
    <property type="protein sequence ID" value="MBL6454550.1"/>
    <property type="molecule type" value="Genomic_DNA"/>
</dbReference>
<proteinExistence type="predicted"/>
<accession>A0ABS1UYS9</accession>
<keyword evidence="2" id="KW-1185">Reference proteome</keyword>
<evidence type="ECO:0000313" key="1">
    <source>
        <dbReference type="EMBL" id="MBL6454550.1"/>
    </source>
</evidence>
<dbReference type="Pfam" id="PF12244">
    <property type="entry name" value="DUF3606"/>
    <property type="match status" value="1"/>
</dbReference>
<reference evidence="1 2" key="1">
    <citation type="submission" date="2021-01" db="EMBL/GenBank/DDBJ databases">
        <title>Belnapia mucosa sp. nov. and Belnapia arida sp. nov., isolated from the Tabernas Desert (Almeria, Spain).</title>
        <authorList>
            <person name="Molina-Menor E."/>
            <person name="Vidal-Verdu A."/>
            <person name="Calonge A."/>
            <person name="Satari L."/>
            <person name="Pereto Magraner J."/>
            <person name="Porcar Miralles M."/>
        </authorList>
    </citation>
    <scope>NUCLEOTIDE SEQUENCE [LARGE SCALE GENOMIC DNA]</scope>
    <source>
        <strain evidence="1 2">T6</strain>
    </source>
</reference>
<sequence>MEAQTKNLTTWERAQVNVNKREEVVGWCNKWRVTPDQLRAAVAEVGTSAVNVGRALGKPDRR</sequence>
<protein>
    <submittedName>
        <fullName evidence="1">DUF3606 domain-containing protein</fullName>
    </submittedName>
</protein>
<name>A0ABS1UYS9_9PROT</name>
<evidence type="ECO:0000313" key="2">
    <source>
        <dbReference type="Proteomes" id="UP000606490"/>
    </source>
</evidence>
<dbReference type="RefSeq" id="WP_202824243.1">
    <property type="nucleotide sequence ID" value="NZ_JAEUXJ010000001.1"/>
</dbReference>
<gene>
    <name evidence="1" type="ORF">JMJ55_04385</name>
</gene>